<dbReference type="Proteomes" id="UP001615411">
    <property type="component" value="Unassembled WGS sequence"/>
</dbReference>
<organism evidence="1 2">
    <name type="scientific">Pseudomonas caricapapayae</name>
    <dbReference type="NCBI Taxonomy" id="46678"/>
    <lineage>
        <taxon>Bacteria</taxon>
        <taxon>Pseudomonadati</taxon>
        <taxon>Pseudomonadota</taxon>
        <taxon>Gammaproteobacteria</taxon>
        <taxon>Pseudomonadales</taxon>
        <taxon>Pseudomonadaceae</taxon>
        <taxon>Pseudomonas</taxon>
    </lineage>
</organism>
<gene>
    <name evidence="1" type="ORF">ACIKP7_04760</name>
</gene>
<sequence>MRLSDRETEVLSWVARGLTDREVAHRLSINFSTARKHRENLLDKLKVGRASALVAIYLCLDPAPTLRPGR</sequence>
<accession>A0ACC7LQU5</accession>
<proteinExistence type="predicted"/>
<keyword evidence="2" id="KW-1185">Reference proteome</keyword>
<protein>
    <submittedName>
        <fullName evidence="1">Response regulator transcription factor</fullName>
    </submittedName>
</protein>
<name>A0ACC7LQU5_9PSED</name>
<comment type="caution">
    <text evidence="1">The sequence shown here is derived from an EMBL/GenBank/DDBJ whole genome shotgun (WGS) entry which is preliminary data.</text>
</comment>
<reference evidence="1" key="1">
    <citation type="submission" date="2024-10" db="EMBL/GenBank/DDBJ databases">
        <title>Aeromonas and Pseudomonas from the Cagarras Archipelago, Rio de Janeiro, Brazil.</title>
        <authorList>
            <person name="Canellas A.L.B."/>
            <person name="Laport M.S."/>
        </authorList>
    </citation>
    <scope>NUCLEOTIDE SEQUENCE</scope>
    <source>
        <strain evidence="1">ACP-7</strain>
    </source>
</reference>
<evidence type="ECO:0000313" key="1">
    <source>
        <dbReference type="EMBL" id="MFJ1337436.1"/>
    </source>
</evidence>
<dbReference type="EMBL" id="JBIUGF010000009">
    <property type="protein sequence ID" value="MFJ1337436.1"/>
    <property type="molecule type" value="Genomic_DNA"/>
</dbReference>
<evidence type="ECO:0000313" key="2">
    <source>
        <dbReference type="Proteomes" id="UP001615411"/>
    </source>
</evidence>